<reference evidence="6 7" key="1">
    <citation type="submission" date="2018-06" db="EMBL/GenBank/DDBJ databases">
        <title>Azoarcus communis strain SWub3 genome.</title>
        <authorList>
            <person name="Zorraquino Salvo V."/>
            <person name="Toubiana D."/>
            <person name="Blumwald E."/>
        </authorList>
    </citation>
    <scope>NUCLEOTIDE SEQUENCE [LARGE SCALE GENOMIC DNA]</scope>
    <source>
        <strain evidence="6 7">SWub3</strain>
    </source>
</reference>
<dbReference type="Gene3D" id="3.40.640.10">
    <property type="entry name" value="Type I PLP-dependent aspartate aminotransferase-like (Major domain)"/>
    <property type="match status" value="1"/>
</dbReference>
<dbReference type="InterPro" id="IPR015421">
    <property type="entry name" value="PyrdxlP-dep_Trfase_major"/>
</dbReference>
<feature type="modified residue" description="N6-(pyridoxal phosphate)lysine" evidence="4">
    <location>
        <position position="198"/>
    </location>
</feature>
<evidence type="ECO:0000256" key="1">
    <source>
        <dbReference type="ARBA" id="ARBA00022898"/>
    </source>
</evidence>
<dbReference type="InterPro" id="IPR015424">
    <property type="entry name" value="PyrdxlP-dep_Trfase"/>
</dbReference>
<dbReference type="GO" id="GO:0000271">
    <property type="term" value="P:polysaccharide biosynthetic process"/>
    <property type="evidence" value="ECO:0007669"/>
    <property type="project" value="TreeGrafter"/>
</dbReference>
<dbReference type="CDD" id="cd00616">
    <property type="entry name" value="AHBA_syn"/>
    <property type="match status" value="1"/>
</dbReference>
<dbReference type="PIRSF" id="PIRSF000390">
    <property type="entry name" value="PLP_StrS"/>
    <property type="match status" value="1"/>
</dbReference>
<proteinExistence type="inferred from homology"/>
<dbReference type="InterPro" id="IPR015422">
    <property type="entry name" value="PyrdxlP-dep_Trfase_small"/>
</dbReference>
<dbReference type="EMBL" id="QKOE01000008">
    <property type="protein sequence ID" value="PZA16159.1"/>
    <property type="molecule type" value="Genomic_DNA"/>
</dbReference>
<gene>
    <name evidence="6" type="ORF">DNK49_12630</name>
</gene>
<evidence type="ECO:0000256" key="3">
    <source>
        <dbReference type="PIRSR" id="PIRSR000390-1"/>
    </source>
</evidence>
<dbReference type="PANTHER" id="PTHR30244">
    <property type="entry name" value="TRANSAMINASE"/>
    <property type="match status" value="1"/>
</dbReference>
<protein>
    <submittedName>
        <fullName evidence="6">Erythromycin biosynthesis sensory transduction protein eryC1</fullName>
    </submittedName>
</protein>
<evidence type="ECO:0000256" key="4">
    <source>
        <dbReference type="PIRSR" id="PIRSR000390-2"/>
    </source>
</evidence>
<dbReference type="SUPFAM" id="SSF53383">
    <property type="entry name" value="PLP-dependent transferases"/>
    <property type="match status" value="1"/>
</dbReference>
<sequence length="377" mass="40878">MHDLDQHKTGWIPRLIALNDLSRHMQPMQEALQAAFARVLARGWFVLGPELQAFEQAFASQFSLNHAVGVANGTDAIELALRGAGICAGDEVILAPNAGMYAATALAAIGATPVYADVDDDLNLSPQTAAACITPRTRAIVVTHLFGRMADMPSLRQLADDNALVLMEDCAQAVGAVQHGRHAGAWGDVSSFSFYPTKNLGALGDAGLVACHQASIAARVRQLRQYGWTSKYVVADGPARNSRLDELQAAFLSVQLPMLADWNARRRAVAARYASARHPLIRHPRTEGDDYVAHLYVVRTSKRDALMGHLRDCGISSDIHYPLIDSDQPFVHDDETSASVPVAAAASREILTLPCYPELTDHEIEQVCKALLTWNGE</sequence>
<keyword evidence="1 4" id="KW-0663">Pyridoxal phosphate</keyword>
<dbReference type="GO" id="GO:0008483">
    <property type="term" value="F:transaminase activity"/>
    <property type="evidence" value="ECO:0007669"/>
    <property type="project" value="TreeGrafter"/>
</dbReference>
<dbReference type="Gene3D" id="3.90.1150.10">
    <property type="entry name" value="Aspartate Aminotransferase, domain 1"/>
    <property type="match status" value="1"/>
</dbReference>
<organism evidence="6 7">
    <name type="scientific">Parazoarcus communis SWub3 = DSM 12120</name>
    <dbReference type="NCBI Taxonomy" id="1121029"/>
    <lineage>
        <taxon>Bacteria</taxon>
        <taxon>Pseudomonadati</taxon>
        <taxon>Pseudomonadota</taxon>
        <taxon>Betaproteobacteria</taxon>
        <taxon>Rhodocyclales</taxon>
        <taxon>Zoogloeaceae</taxon>
        <taxon>Parazoarcus</taxon>
    </lineage>
</organism>
<comment type="similarity">
    <text evidence="2 5">Belongs to the DegT/DnrJ/EryC1 family.</text>
</comment>
<keyword evidence="7" id="KW-1185">Reference proteome</keyword>
<dbReference type="Proteomes" id="UP000248259">
    <property type="component" value="Unassembled WGS sequence"/>
</dbReference>
<accession>A0A323UUF8</accession>
<evidence type="ECO:0000256" key="5">
    <source>
        <dbReference type="RuleBase" id="RU004508"/>
    </source>
</evidence>
<dbReference type="Pfam" id="PF01041">
    <property type="entry name" value="DegT_DnrJ_EryC1"/>
    <property type="match status" value="1"/>
</dbReference>
<evidence type="ECO:0000313" key="7">
    <source>
        <dbReference type="Proteomes" id="UP000248259"/>
    </source>
</evidence>
<name>A0A323UUF8_9RHOO</name>
<dbReference type="AlphaFoldDB" id="A0A323UUF8"/>
<dbReference type="GO" id="GO:0030170">
    <property type="term" value="F:pyridoxal phosphate binding"/>
    <property type="evidence" value="ECO:0007669"/>
    <property type="project" value="TreeGrafter"/>
</dbReference>
<dbReference type="OrthoDB" id="9804264at2"/>
<dbReference type="PANTHER" id="PTHR30244:SF36">
    <property type="entry name" value="3-OXO-GLUCOSE-6-PHOSPHATE:GLUTAMATE AMINOTRANSFERASE"/>
    <property type="match status" value="1"/>
</dbReference>
<evidence type="ECO:0000256" key="2">
    <source>
        <dbReference type="ARBA" id="ARBA00037999"/>
    </source>
</evidence>
<dbReference type="InterPro" id="IPR000653">
    <property type="entry name" value="DegT/StrS_aminotransferase"/>
</dbReference>
<feature type="active site" description="Proton acceptor" evidence="3">
    <location>
        <position position="198"/>
    </location>
</feature>
<comment type="caution">
    <text evidence="6">The sequence shown here is derived from an EMBL/GenBank/DDBJ whole genome shotgun (WGS) entry which is preliminary data.</text>
</comment>
<evidence type="ECO:0000313" key="6">
    <source>
        <dbReference type="EMBL" id="PZA16159.1"/>
    </source>
</evidence>